<evidence type="ECO:0000313" key="3">
    <source>
        <dbReference type="Proteomes" id="UP001596432"/>
    </source>
</evidence>
<dbReference type="RefSeq" id="WP_274325854.1">
    <property type="nucleotide sequence ID" value="NZ_CP118158.1"/>
</dbReference>
<keyword evidence="3" id="KW-1185">Reference proteome</keyword>
<evidence type="ECO:0000313" key="2">
    <source>
        <dbReference type="EMBL" id="MFC7140293.1"/>
    </source>
</evidence>
<sequence length="126" mass="12643">MPADARRFVLAPAVLALFALQIVSYAALLAVFSVHGEVAPVAAALRLLPVPVLVALSIPAIPAVVLSVALAEILRLATGVSPFDLGAVLLTPGDALVVLTAYLLAAGAVAARRTLFGPQTGASGPD</sequence>
<dbReference type="Proteomes" id="UP001596432">
    <property type="component" value="Unassembled WGS sequence"/>
</dbReference>
<keyword evidence="1" id="KW-1133">Transmembrane helix</keyword>
<gene>
    <name evidence="2" type="ORF">ACFQMA_10685</name>
</gene>
<evidence type="ECO:0000256" key="1">
    <source>
        <dbReference type="SAM" id="Phobius"/>
    </source>
</evidence>
<protein>
    <submittedName>
        <fullName evidence="2">Uncharacterized protein</fullName>
    </submittedName>
</protein>
<keyword evidence="1" id="KW-0472">Membrane</keyword>
<name>A0ABD5Y358_9EURY</name>
<keyword evidence="1" id="KW-0812">Transmembrane</keyword>
<feature type="transmembrane region" description="Helical" evidence="1">
    <location>
        <begin position="86"/>
        <end position="111"/>
    </location>
</feature>
<feature type="transmembrane region" description="Helical" evidence="1">
    <location>
        <begin position="52"/>
        <end position="74"/>
    </location>
</feature>
<reference evidence="2 3" key="1">
    <citation type="journal article" date="2019" name="Int. J. Syst. Evol. Microbiol.">
        <title>The Global Catalogue of Microorganisms (GCM) 10K type strain sequencing project: providing services to taxonomists for standard genome sequencing and annotation.</title>
        <authorList>
            <consortium name="The Broad Institute Genomics Platform"/>
            <consortium name="The Broad Institute Genome Sequencing Center for Infectious Disease"/>
            <person name="Wu L."/>
            <person name="Ma J."/>
        </authorList>
    </citation>
    <scope>NUCLEOTIDE SEQUENCE [LARGE SCALE GENOMIC DNA]</scope>
    <source>
        <strain evidence="2 3">XZYJT29</strain>
    </source>
</reference>
<dbReference type="GeneID" id="78820577"/>
<proteinExistence type="predicted"/>
<accession>A0ABD5Y358</accession>
<dbReference type="AlphaFoldDB" id="A0ABD5Y358"/>
<organism evidence="2 3">
    <name type="scientific">Halosimplex aquaticum</name>
    <dbReference type="NCBI Taxonomy" id="3026162"/>
    <lineage>
        <taxon>Archaea</taxon>
        <taxon>Methanobacteriati</taxon>
        <taxon>Methanobacteriota</taxon>
        <taxon>Stenosarchaea group</taxon>
        <taxon>Halobacteria</taxon>
        <taxon>Halobacteriales</taxon>
        <taxon>Haloarculaceae</taxon>
        <taxon>Halosimplex</taxon>
    </lineage>
</organism>
<dbReference type="EMBL" id="JBHTAS010000001">
    <property type="protein sequence ID" value="MFC7140293.1"/>
    <property type="molecule type" value="Genomic_DNA"/>
</dbReference>
<comment type="caution">
    <text evidence="2">The sequence shown here is derived from an EMBL/GenBank/DDBJ whole genome shotgun (WGS) entry which is preliminary data.</text>
</comment>